<sequence length="245" mass="27217">MINHPRTAHKKPNKPWDPRLQLDPNPSKQPDTMSAIDSTNPDDESDLSSDFFAPSEHFSINYYHGLPSKPPLLATTKPQPEISPTGFPAYSVSKIIHAISGKHPIVSIWDSGVSDEILGVLERMDRNWTSLEVVHIPAATDPSLGPAIVWIGVEPRTLSYRKAAITALKCQEVINASGIPDCSVDMRSSVVTGSGRGVRFIDLFKKRDWLREVTDVTYVTPIHFIMEVLHSTTMFQNAHLDVNLN</sequence>
<reference evidence="2 3" key="1">
    <citation type="submission" date="2019-10" db="EMBL/GenBank/DDBJ databases">
        <authorList>
            <person name="Palmer J.M."/>
        </authorList>
    </citation>
    <scope>NUCLEOTIDE SEQUENCE [LARGE SCALE GENOMIC DNA]</scope>
    <source>
        <strain evidence="2 3">TWF718</strain>
    </source>
</reference>
<keyword evidence="3" id="KW-1185">Reference proteome</keyword>
<accession>A0AAN8MVL0</accession>
<evidence type="ECO:0000313" key="2">
    <source>
        <dbReference type="EMBL" id="KAK6339751.1"/>
    </source>
</evidence>
<feature type="compositionally biased region" description="Basic residues" evidence="1">
    <location>
        <begin position="1"/>
        <end position="13"/>
    </location>
</feature>
<feature type="region of interest" description="Disordered" evidence="1">
    <location>
        <begin position="1"/>
        <end position="50"/>
    </location>
</feature>
<name>A0AAN8MVL0_9PEZI</name>
<feature type="compositionally biased region" description="Polar residues" evidence="1">
    <location>
        <begin position="24"/>
        <end position="39"/>
    </location>
</feature>
<organism evidence="2 3">
    <name type="scientific">Orbilia javanica</name>
    <dbReference type="NCBI Taxonomy" id="47235"/>
    <lineage>
        <taxon>Eukaryota</taxon>
        <taxon>Fungi</taxon>
        <taxon>Dikarya</taxon>
        <taxon>Ascomycota</taxon>
        <taxon>Pezizomycotina</taxon>
        <taxon>Orbiliomycetes</taxon>
        <taxon>Orbiliales</taxon>
        <taxon>Orbiliaceae</taxon>
        <taxon>Orbilia</taxon>
    </lineage>
</organism>
<gene>
    <name evidence="2" type="ORF">TWF718_009145</name>
</gene>
<comment type="caution">
    <text evidence="2">The sequence shown here is derived from an EMBL/GenBank/DDBJ whole genome shotgun (WGS) entry which is preliminary data.</text>
</comment>
<dbReference type="EMBL" id="JAVHNR010000006">
    <property type="protein sequence ID" value="KAK6339751.1"/>
    <property type="molecule type" value="Genomic_DNA"/>
</dbReference>
<proteinExistence type="predicted"/>
<dbReference type="Proteomes" id="UP001313282">
    <property type="component" value="Unassembled WGS sequence"/>
</dbReference>
<protein>
    <submittedName>
        <fullName evidence="2">Uncharacterized protein</fullName>
    </submittedName>
</protein>
<dbReference type="AlphaFoldDB" id="A0AAN8MVL0"/>
<evidence type="ECO:0000256" key="1">
    <source>
        <dbReference type="SAM" id="MobiDB-lite"/>
    </source>
</evidence>
<evidence type="ECO:0000313" key="3">
    <source>
        <dbReference type="Proteomes" id="UP001313282"/>
    </source>
</evidence>